<name>A0A284S5R5_ARMOS</name>
<dbReference type="OrthoDB" id="10629614at2759"/>
<organism evidence="2 3">
    <name type="scientific">Armillaria ostoyae</name>
    <name type="common">Armillaria root rot fungus</name>
    <dbReference type="NCBI Taxonomy" id="47428"/>
    <lineage>
        <taxon>Eukaryota</taxon>
        <taxon>Fungi</taxon>
        <taxon>Dikarya</taxon>
        <taxon>Basidiomycota</taxon>
        <taxon>Agaricomycotina</taxon>
        <taxon>Agaricomycetes</taxon>
        <taxon>Agaricomycetidae</taxon>
        <taxon>Agaricales</taxon>
        <taxon>Marasmiineae</taxon>
        <taxon>Physalacriaceae</taxon>
        <taxon>Armillaria</taxon>
    </lineage>
</organism>
<dbReference type="EMBL" id="FUEG01000034">
    <property type="protein sequence ID" value="SJL16306.1"/>
    <property type="molecule type" value="Genomic_DNA"/>
</dbReference>
<feature type="compositionally biased region" description="Basic and acidic residues" evidence="1">
    <location>
        <begin position="1"/>
        <end position="13"/>
    </location>
</feature>
<evidence type="ECO:0000313" key="2">
    <source>
        <dbReference type="EMBL" id="SJL16306.1"/>
    </source>
</evidence>
<sequence>MTSRDMRIHRDITPESPTPQQWVSELMTGMGPRPIHPDELPLPTICQVSYSDDEDDKEEEAEPKYLRIHCNNPIPDDAPQYKKNKRAHWLPVEKKKHEKSIRDRAVTSYYQSLSAWERQPGKIPKGLETVEIDGYNECDNAFWGMYGPGFLYVVTPAACLSV</sequence>
<evidence type="ECO:0000256" key="1">
    <source>
        <dbReference type="SAM" id="MobiDB-lite"/>
    </source>
</evidence>
<protein>
    <submittedName>
        <fullName evidence="2">Uncharacterized protein</fullName>
    </submittedName>
</protein>
<feature type="region of interest" description="Disordered" evidence="1">
    <location>
        <begin position="1"/>
        <end position="20"/>
    </location>
</feature>
<dbReference type="Proteomes" id="UP000219338">
    <property type="component" value="Unassembled WGS sequence"/>
</dbReference>
<gene>
    <name evidence="2" type="ORF">ARMOST_19826</name>
</gene>
<dbReference type="AlphaFoldDB" id="A0A284S5R5"/>
<evidence type="ECO:0000313" key="3">
    <source>
        <dbReference type="Proteomes" id="UP000219338"/>
    </source>
</evidence>
<proteinExistence type="predicted"/>
<reference evidence="3" key="1">
    <citation type="journal article" date="2017" name="Nat. Ecol. Evol.">
        <title>Genome expansion and lineage-specific genetic innovations in the forest pathogenic fungi Armillaria.</title>
        <authorList>
            <person name="Sipos G."/>
            <person name="Prasanna A.N."/>
            <person name="Walter M.C."/>
            <person name="O'Connor E."/>
            <person name="Balint B."/>
            <person name="Krizsan K."/>
            <person name="Kiss B."/>
            <person name="Hess J."/>
            <person name="Varga T."/>
            <person name="Slot J."/>
            <person name="Riley R."/>
            <person name="Boka B."/>
            <person name="Rigling D."/>
            <person name="Barry K."/>
            <person name="Lee J."/>
            <person name="Mihaltcheva S."/>
            <person name="LaButti K."/>
            <person name="Lipzen A."/>
            <person name="Waldron R."/>
            <person name="Moloney N.M."/>
            <person name="Sperisen C."/>
            <person name="Kredics L."/>
            <person name="Vagvoelgyi C."/>
            <person name="Patrignani A."/>
            <person name="Fitzpatrick D."/>
            <person name="Nagy I."/>
            <person name="Doyle S."/>
            <person name="Anderson J.B."/>
            <person name="Grigoriev I.V."/>
            <person name="Gueldener U."/>
            <person name="Muensterkoetter M."/>
            <person name="Nagy L.G."/>
        </authorList>
    </citation>
    <scope>NUCLEOTIDE SEQUENCE [LARGE SCALE GENOMIC DNA]</scope>
    <source>
        <strain evidence="3">C18/9</strain>
    </source>
</reference>
<accession>A0A284S5R5</accession>
<keyword evidence="3" id="KW-1185">Reference proteome</keyword>